<reference evidence="1 2" key="1">
    <citation type="submission" date="2019-07" db="EMBL/GenBank/DDBJ databases">
        <title>New species of Amycolatopsis and Streptomyces.</title>
        <authorList>
            <person name="Duangmal K."/>
            <person name="Teo W.F.A."/>
            <person name="Lipun K."/>
        </authorList>
    </citation>
    <scope>NUCLEOTIDE SEQUENCE [LARGE SCALE GENOMIC DNA]</scope>
    <source>
        <strain evidence="1 2">NBRC 106415</strain>
    </source>
</reference>
<evidence type="ECO:0000313" key="2">
    <source>
        <dbReference type="Proteomes" id="UP000400924"/>
    </source>
</evidence>
<accession>A0A5N8XG26</accession>
<dbReference type="AlphaFoldDB" id="A0A5N8XG26"/>
<dbReference type="Gene3D" id="2.60.120.620">
    <property type="entry name" value="q2cbj1_9rhob like domain"/>
    <property type="match status" value="1"/>
</dbReference>
<dbReference type="PANTHER" id="PTHR40470">
    <property type="entry name" value="PHYTANOYL-COA DIOXYGENASE FAMILY PROTEIN (AFU_ORTHOLOGUE AFUA_2G15850)"/>
    <property type="match status" value="1"/>
</dbReference>
<keyword evidence="2" id="KW-1185">Reference proteome</keyword>
<dbReference type="InterPro" id="IPR008775">
    <property type="entry name" value="Phytyl_CoA_dOase-like"/>
</dbReference>
<gene>
    <name evidence="1" type="ORF">FNH08_10145</name>
</gene>
<protein>
    <submittedName>
        <fullName evidence="1">Phytanoyl-CoA dioxygenase family protein</fullName>
    </submittedName>
</protein>
<dbReference type="Proteomes" id="UP000400924">
    <property type="component" value="Unassembled WGS sequence"/>
</dbReference>
<dbReference type="PANTHER" id="PTHR40470:SF1">
    <property type="entry name" value="PHYTANOYL-COA DIOXYGENASE FAMILY PROTEIN (AFU_ORTHOLOGUE AFUA_2G15850)"/>
    <property type="match status" value="1"/>
</dbReference>
<comment type="caution">
    <text evidence="1">The sequence shown here is derived from an EMBL/GenBank/DDBJ whole genome shotgun (WGS) entry which is preliminary data.</text>
</comment>
<name>A0A5N8XG26_9ACTN</name>
<dbReference type="GO" id="GO:0016706">
    <property type="term" value="F:2-oxoglutarate-dependent dioxygenase activity"/>
    <property type="evidence" value="ECO:0007669"/>
    <property type="project" value="UniProtKB-ARBA"/>
</dbReference>
<dbReference type="EMBL" id="VJZC01000047">
    <property type="protein sequence ID" value="MPY57505.1"/>
    <property type="molecule type" value="Genomic_DNA"/>
</dbReference>
<evidence type="ECO:0000313" key="1">
    <source>
        <dbReference type="EMBL" id="MPY57505.1"/>
    </source>
</evidence>
<organism evidence="1 2">
    <name type="scientific">Streptomyces spongiae</name>
    <dbReference type="NCBI Taxonomy" id="565072"/>
    <lineage>
        <taxon>Bacteria</taxon>
        <taxon>Bacillati</taxon>
        <taxon>Actinomycetota</taxon>
        <taxon>Actinomycetes</taxon>
        <taxon>Kitasatosporales</taxon>
        <taxon>Streptomycetaceae</taxon>
        <taxon>Streptomyces</taxon>
    </lineage>
</organism>
<keyword evidence="1" id="KW-0560">Oxidoreductase</keyword>
<dbReference type="Pfam" id="PF05721">
    <property type="entry name" value="PhyH"/>
    <property type="match status" value="1"/>
</dbReference>
<sequence length="317" mass="36326">MFSKSACFADEHSYQRCQVNDRISTREQCGGSLDAHVEEFFTNGYTVVPGVFTEDEVATFLAANERIVQKVRSAPERFVGSRYTARQDGQVDTWGVNNIFMPDLYEPELAKIFGHHGFMEPVHAILGPQLRFWSAHSLWSPHHVDYELNWHKDNHEHEHYDPDGRPRHVQFNVCLSEDNSFHAIPGSHRRPLTDRERAEIEAFGTGRMPGEVVVDCRPGDVIYMNYHMVHRGSCRAGVFRRTLHMNVQSQEEPTGGQTSLTWMRDPEYLDGVEPALAALMRNAIAWDDSHPISRAEARRRMRVRQDVRHHVAGPSGQ</sequence>
<dbReference type="OrthoDB" id="9796766at2"/>
<keyword evidence="1" id="KW-0223">Dioxygenase</keyword>
<proteinExistence type="predicted"/>
<dbReference type="SUPFAM" id="SSF51197">
    <property type="entry name" value="Clavaminate synthase-like"/>
    <property type="match status" value="1"/>
</dbReference>